<evidence type="ECO:0000313" key="2">
    <source>
        <dbReference type="EMBL" id="MFC4986464.1"/>
    </source>
</evidence>
<dbReference type="EMBL" id="JBHSJG010000005">
    <property type="protein sequence ID" value="MFC4986464.1"/>
    <property type="molecule type" value="Genomic_DNA"/>
</dbReference>
<keyword evidence="2" id="KW-0121">Carboxypeptidase</keyword>
<protein>
    <submittedName>
        <fullName evidence="2">M14 family zinc carboxypeptidase</fullName>
    </submittedName>
</protein>
<evidence type="ECO:0000259" key="1">
    <source>
        <dbReference type="Pfam" id="PF00246"/>
    </source>
</evidence>
<keyword evidence="2" id="KW-0378">Hydrolase</keyword>
<dbReference type="GO" id="GO:0004180">
    <property type="term" value="F:carboxypeptidase activity"/>
    <property type="evidence" value="ECO:0007669"/>
    <property type="project" value="UniProtKB-KW"/>
</dbReference>
<dbReference type="AlphaFoldDB" id="A0ABD5QAB1"/>
<keyword evidence="2" id="KW-0645">Protease</keyword>
<keyword evidence="3" id="KW-1185">Reference proteome</keyword>
<comment type="caution">
    <text evidence="2">The sequence shown here is derived from an EMBL/GenBank/DDBJ whole genome shotgun (WGS) entry which is preliminary data.</text>
</comment>
<dbReference type="RefSeq" id="WP_224827950.1">
    <property type="nucleotide sequence ID" value="NZ_JAIVEF010000003.1"/>
</dbReference>
<dbReference type="Proteomes" id="UP001595925">
    <property type="component" value="Unassembled WGS sequence"/>
</dbReference>
<dbReference type="Gene3D" id="3.40.630.10">
    <property type="entry name" value="Zn peptidases"/>
    <property type="match status" value="1"/>
</dbReference>
<name>A0ABD5QAB1_9EURY</name>
<proteinExistence type="predicted"/>
<dbReference type="SUPFAM" id="SSF53187">
    <property type="entry name" value="Zn-dependent exopeptidases"/>
    <property type="match status" value="1"/>
</dbReference>
<evidence type="ECO:0000313" key="3">
    <source>
        <dbReference type="Proteomes" id="UP001595925"/>
    </source>
</evidence>
<sequence>MSEETDTMTYAEAVERIPDRDFPEFWVGDRETLVDRLDAVDRGRIEELARSPGGRPIHAVTYGGSADRDHRANYNSAVAARDPTSYADRDERDRPVVFLLGPVHGHEVEGLTGLCNLLSVLETGRDLAGTERPTLERLADRCRLVVVPCGNPDGLARFEPRSLHGMTLADLEFWGQGTWSDDRLVGYPDAKGLHPMAGEEVAFLGCYFDDDGVNPMHDEFFAPMGPEAPAILEAIGQEAPDATLSLHSHGYPPGFVRTSYVPLEAQADARAIHRSYNEALRERELPAYDPIEVSAESGDPPPYFNLLSAAHHASGTLPLLHESAHGLADGHAGDIDHGGILEAQFALYEVVLRHALDGTAGTAT</sequence>
<feature type="domain" description="Peptidase M14" evidence="1">
    <location>
        <begin position="44"/>
        <end position="159"/>
    </location>
</feature>
<accession>A0ABD5QAB1</accession>
<organism evidence="2 3">
    <name type="scientific">Saliphagus infecundisoli</name>
    <dbReference type="NCBI Taxonomy" id="1849069"/>
    <lineage>
        <taxon>Archaea</taxon>
        <taxon>Methanobacteriati</taxon>
        <taxon>Methanobacteriota</taxon>
        <taxon>Stenosarchaea group</taxon>
        <taxon>Halobacteria</taxon>
        <taxon>Halobacteriales</taxon>
        <taxon>Natrialbaceae</taxon>
        <taxon>Saliphagus</taxon>
    </lineage>
</organism>
<gene>
    <name evidence="2" type="ORF">ACFPFO_01470</name>
</gene>
<dbReference type="InterPro" id="IPR000834">
    <property type="entry name" value="Peptidase_M14"/>
</dbReference>
<reference evidence="2 3" key="1">
    <citation type="journal article" date="2019" name="Int. J. Syst. Evol. Microbiol.">
        <title>The Global Catalogue of Microorganisms (GCM) 10K type strain sequencing project: providing services to taxonomists for standard genome sequencing and annotation.</title>
        <authorList>
            <consortium name="The Broad Institute Genomics Platform"/>
            <consortium name="The Broad Institute Genome Sequencing Center for Infectious Disease"/>
            <person name="Wu L."/>
            <person name="Ma J."/>
        </authorList>
    </citation>
    <scope>NUCLEOTIDE SEQUENCE [LARGE SCALE GENOMIC DNA]</scope>
    <source>
        <strain evidence="2 3">CGMCC 1.15824</strain>
    </source>
</reference>
<dbReference type="Pfam" id="PF00246">
    <property type="entry name" value="Peptidase_M14"/>
    <property type="match status" value="1"/>
</dbReference>